<name>A0A6C0C9E5_9ZZZZ</name>
<dbReference type="EMBL" id="MN739354">
    <property type="protein sequence ID" value="QHT00345.1"/>
    <property type="molecule type" value="Genomic_DNA"/>
</dbReference>
<proteinExistence type="predicted"/>
<protein>
    <recommendedName>
        <fullName evidence="2">Ankyrin repeat protein</fullName>
    </recommendedName>
</protein>
<dbReference type="SUPFAM" id="SSF48403">
    <property type="entry name" value="Ankyrin repeat"/>
    <property type="match status" value="1"/>
</dbReference>
<dbReference type="InterPro" id="IPR036770">
    <property type="entry name" value="Ankyrin_rpt-contain_sf"/>
</dbReference>
<dbReference type="PANTHER" id="PTHR46586:SF3">
    <property type="entry name" value="ANKYRIN REPEAT-CONTAINING PROTEIN"/>
    <property type="match status" value="1"/>
</dbReference>
<dbReference type="SUPFAM" id="SSF140860">
    <property type="entry name" value="Pseudo ankyrin repeat-like"/>
    <property type="match status" value="1"/>
</dbReference>
<evidence type="ECO:0008006" key="2">
    <source>
        <dbReference type="Google" id="ProtNLM"/>
    </source>
</evidence>
<reference evidence="1" key="1">
    <citation type="journal article" date="2020" name="Nature">
        <title>Giant virus diversity and host interactions through global metagenomics.</title>
        <authorList>
            <person name="Schulz F."/>
            <person name="Roux S."/>
            <person name="Paez-Espino D."/>
            <person name="Jungbluth S."/>
            <person name="Walsh D.A."/>
            <person name="Denef V.J."/>
            <person name="McMahon K.D."/>
            <person name="Konstantinidis K.T."/>
            <person name="Eloe-Fadrosh E.A."/>
            <person name="Kyrpides N.C."/>
            <person name="Woyke T."/>
        </authorList>
    </citation>
    <scope>NUCLEOTIDE SEQUENCE</scope>
    <source>
        <strain evidence="1">GVMAG-M-3300020192-26</strain>
    </source>
</reference>
<sequence length="525" mass="60610">MITKDVIIMLNTDIQYLIFHLLPISDKRSFVRINKLANKLSIHMPQVEIDFQKMMNDANFFHNGMGDLFFYPLYKFTLELLYDGYDVPDKYIIMENKSLYQFPRIYKYLAKQDNFTIIQKLLRINPTGFNTNSNTECVMIGAAMTGNIKILEWMFQNYCGYYFSVTVSAIKAGQFDALLWLVKHNFPISNKATYYAAGYARMDILQFLVVHMRMHVDPCLAIRNGHFDIVKYIYSVYPDNMRVCGIIDEAICSGNLDLVKFIYEKNEGTFSDAAFIKHLHILEWLYENNHFLSKSHISLNVARGGNMECLQFLYRHNLLILNEKVFYAAALGRNIQMIIFLRNLGCPMNEYVIHGTFSTTKYIKSWSCFILKLLLEWGCSADGYCAAAAYLGELDLLQTLCAYGSKLHSGVIDNAARSGHLHIIIWCKSQGCEWDIRACINAAENCHLDVLKWLRGFDRNKYKIKSEETEICPWSELVCCYAIKQGYIEMLKFAIDNGCEFGEYSRNALANQNNPAILDCVKHII</sequence>
<dbReference type="AlphaFoldDB" id="A0A6C0C9E5"/>
<dbReference type="InterPro" id="IPR052050">
    <property type="entry name" value="SecEffector_AnkRepeat"/>
</dbReference>
<dbReference type="PANTHER" id="PTHR46586">
    <property type="entry name" value="ANKYRIN REPEAT-CONTAINING PROTEIN"/>
    <property type="match status" value="1"/>
</dbReference>
<evidence type="ECO:0000313" key="1">
    <source>
        <dbReference type="EMBL" id="QHT00345.1"/>
    </source>
</evidence>
<accession>A0A6C0C9E5</accession>
<dbReference type="Gene3D" id="1.25.40.20">
    <property type="entry name" value="Ankyrin repeat-containing domain"/>
    <property type="match status" value="2"/>
</dbReference>
<organism evidence="1">
    <name type="scientific">viral metagenome</name>
    <dbReference type="NCBI Taxonomy" id="1070528"/>
    <lineage>
        <taxon>unclassified sequences</taxon>
        <taxon>metagenomes</taxon>
        <taxon>organismal metagenomes</taxon>
    </lineage>
</organism>